<accession>A0A0A9E6J0</accession>
<evidence type="ECO:0000256" key="1">
    <source>
        <dbReference type="SAM" id="MobiDB-lite"/>
    </source>
</evidence>
<feature type="region of interest" description="Disordered" evidence="1">
    <location>
        <begin position="1"/>
        <end position="21"/>
    </location>
</feature>
<reference evidence="2" key="2">
    <citation type="journal article" date="2015" name="Data Brief">
        <title>Shoot transcriptome of the giant reed, Arundo donax.</title>
        <authorList>
            <person name="Barrero R.A."/>
            <person name="Guerrero F.D."/>
            <person name="Moolhuijzen P."/>
            <person name="Goolsby J.A."/>
            <person name="Tidwell J."/>
            <person name="Bellgard S.E."/>
            <person name="Bellgard M.I."/>
        </authorList>
    </citation>
    <scope>NUCLEOTIDE SEQUENCE</scope>
    <source>
        <tissue evidence="2">Shoot tissue taken approximately 20 cm above the soil surface</tissue>
    </source>
</reference>
<evidence type="ECO:0000313" key="2">
    <source>
        <dbReference type="EMBL" id="JAD91582.1"/>
    </source>
</evidence>
<organism evidence="2">
    <name type="scientific">Arundo donax</name>
    <name type="common">Giant reed</name>
    <name type="synonym">Donax arundinaceus</name>
    <dbReference type="NCBI Taxonomy" id="35708"/>
    <lineage>
        <taxon>Eukaryota</taxon>
        <taxon>Viridiplantae</taxon>
        <taxon>Streptophyta</taxon>
        <taxon>Embryophyta</taxon>
        <taxon>Tracheophyta</taxon>
        <taxon>Spermatophyta</taxon>
        <taxon>Magnoliopsida</taxon>
        <taxon>Liliopsida</taxon>
        <taxon>Poales</taxon>
        <taxon>Poaceae</taxon>
        <taxon>PACMAD clade</taxon>
        <taxon>Arundinoideae</taxon>
        <taxon>Arundineae</taxon>
        <taxon>Arundo</taxon>
    </lineage>
</organism>
<dbReference type="EMBL" id="GBRH01206313">
    <property type="protein sequence ID" value="JAD91582.1"/>
    <property type="molecule type" value="Transcribed_RNA"/>
</dbReference>
<sequence length="21" mass="2410">MLRKDMSSEAQPEIHQSSYGD</sequence>
<proteinExistence type="predicted"/>
<reference evidence="2" key="1">
    <citation type="submission" date="2014-09" db="EMBL/GenBank/DDBJ databases">
        <authorList>
            <person name="Magalhaes I.L.F."/>
            <person name="Oliveira U."/>
            <person name="Santos F.R."/>
            <person name="Vidigal T.H.D.A."/>
            <person name="Brescovit A.D."/>
            <person name="Santos A.J."/>
        </authorList>
    </citation>
    <scope>NUCLEOTIDE SEQUENCE</scope>
    <source>
        <tissue evidence="2">Shoot tissue taken approximately 20 cm above the soil surface</tissue>
    </source>
</reference>
<feature type="compositionally biased region" description="Polar residues" evidence="1">
    <location>
        <begin position="8"/>
        <end position="21"/>
    </location>
</feature>
<protein>
    <submittedName>
        <fullName evidence="2">Uncharacterized protein</fullName>
    </submittedName>
</protein>
<dbReference type="AlphaFoldDB" id="A0A0A9E6J0"/>
<name>A0A0A9E6J0_ARUDO</name>